<dbReference type="eggNOG" id="COG1414">
    <property type="taxonomic scope" value="Bacteria"/>
</dbReference>
<dbReference type="GO" id="GO:0003677">
    <property type="term" value="F:DNA binding"/>
    <property type="evidence" value="ECO:0007669"/>
    <property type="project" value="UniProtKB-KW"/>
</dbReference>
<dbReference type="InterPro" id="IPR005471">
    <property type="entry name" value="Tscrpt_reg_IclR_N"/>
</dbReference>
<evidence type="ECO:0000256" key="2">
    <source>
        <dbReference type="ARBA" id="ARBA00023125"/>
    </source>
</evidence>
<dbReference type="Pfam" id="PF09339">
    <property type="entry name" value="HTH_IclR"/>
    <property type="match status" value="1"/>
</dbReference>
<dbReference type="InterPro" id="IPR036390">
    <property type="entry name" value="WH_DNA-bd_sf"/>
</dbReference>
<dbReference type="EMBL" id="AAUJ02000001">
    <property type="protein sequence ID" value="EED67098.1"/>
    <property type="molecule type" value="Genomic_DNA"/>
</dbReference>
<dbReference type="PROSITE" id="PS51077">
    <property type="entry name" value="HTH_ICLR"/>
    <property type="match status" value="1"/>
</dbReference>
<dbReference type="PROSITE" id="PS51078">
    <property type="entry name" value="ICLR_ED"/>
    <property type="match status" value="1"/>
</dbReference>
<feature type="domain" description="IclR-ED" evidence="5">
    <location>
        <begin position="76"/>
        <end position="258"/>
    </location>
</feature>
<evidence type="ECO:0000259" key="5">
    <source>
        <dbReference type="PROSITE" id="PS51078"/>
    </source>
</evidence>
<dbReference type="PANTHER" id="PTHR30136:SF24">
    <property type="entry name" value="HTH-TYPE TRANSCRIPTIONAL REPRESSOR ALLR"/>
    <property type="match status" value="1"/>
</dbReference>
<comment type="caution">
    <text evidence="6">The sequence shown here is derived from an EMBL/GenBank/DDBJ whole genome shotgun (WGS) entry which is preliminary data.</text>
</comment>
<dbReference type="RefSeq" id="WP_003054461.1">
    <property type="nucleotide sequence ID" value="NZ_AAUJ02000001.1"/>
</dbReference>
<gene>
    <name evidence="6" type="ORF">CtesDRAFT_PD2044</name>
</gene>
<feature type="domain" description="HTH iclR-type" evidence="4">
    <location>
        <begin position="13"/>
        <end position="75"/>
    </location>
</feature>
<keyword evidence="1" id="KW-0805">Transcription regulation</keyword>
<dbReference type="SMART" id="SM00346">
    <property type="entry name" value="HTH_ICLR"/>
    <property type="match status" value="1"/>
</dbReference>
<protein>
    <submittedName>
        <fullName evidence="6">Transcriptional regulator, IclR family</fullName>
    </submittedName>
</protein>
<dbReference type="InterPro" id="IPR014757">
    <property type="entry name" value="Tscrpt_reg_IclR_C"/>
</dbReference>
<dbReference type="OrthoDB" id="9807558at2"/>
<dbReference type="GO" id="GO:0045892">
    <property type="term" value="P:negative regulation of DNA-templated transcription"/>
    <property type="evidence" value="ECO:0007669"/>
    <property type="project" value="TreeGrafter"/>
</dbReference>
<keyword evidence="2" id="KW-0238">DNA-binding</keyword>
<dbReference type="AlphaFoldDB" id="B7WQV3"/>
<evidence type="ECO:0000313" key="6">
    <source>
        <dbReference type="EMBL" id="EED67098.1"/>
    </source>
</evidence>
<dbReference type="Gene3D" id="1.10.10.10">
    <property type="entry name" value="Winged helix-like DNA-binding domain superfamily/Winged helix DNA-binding domain"/>
    <property type="match status" value="1"/>
</dbReference>
<dbReference type="PANTHER" id="PTHR30136">
    <property type="entry name" value="HELIX-TURN-HELIX TRANSCRIPTIONAL REGULATOR, ICLR FAMILY"/>
    <property type="match status" value="1"/>
</dbReference>
<evidence type="ECO:0000256" key="1">
    <source>
        <dbReference type="ARBA" id="ARBA00023015"/>
    </source>
</evidence>
<organism evidence="6 7">
    <name type="scientific">Comamonas testosteroni (strain DSM 14576 / KF-1)</name>
    <name type="common">Pseudomonas testosteroni</name>
    <dbReference type="NCBI Taxonomy" id="399795"/>
    <lineage>
        <taxon>Bacteria</taxon>
        <taxon>Pseudomonadati</taxon>
        <taxon>Pseudomonadota</taxon>
        <taxon>Betaproteobacteria</taxon>
        <taxon>Burkholderiales</taxon>
        <taxon>Comamonadaceae</taxon>
        <taxon>Comamonas</taxon>
    </lineage>
</organism>
<dbReference type="InterPro" id="IPR050707">
    <property type="entry name" value="HTH_MetabolicPath_Reg"/>
</dbReference>
<evidence type="ECO:0000313" key="7">
    <source>
        <dbReference type="Proteomes" id="UP000003039"/>
    </source>
</evidence>
<sequence length="260" mass="27797">MSTKDNTDESRNLSSVGAALRLLKTFTAEEPELGITELARRLGVAKSTAHRLAATLVAEGFLERIPTGSGYRLGLLLFAMGTLVRRRMNVAEEAAPLLHALGEQSGETVHLAVLHGSEILYLRNIESRHAIRPRSYLGVRKPAFCTSEGRALLAFSPPTVQAKILRGPLEARTSNTVTDKAKLAHLLEKVHGAGCAVDDEESEEGMRGAAAPIFDASGAVVAAVGLAVPTSRFPKAKTNQFTSMVIETAHAISQRLGHES</sequence>
<dbReference type="InterPro" id="IPR029016">
    <property type="entry name" value="GAF-like_dom_sf"/>
</dbReference>
<keyword evidence="3" id="KW-0804">Transcription</keyword>
<reference evidence="6 7" key="1">
    <citation type="journal article" date="2004" name="Appl. Environ. Microbiol.">
        <title>Mineralization of individual congeners of linear alkylbenzenesulfonate by defined pairs of heterotrophic bacteria.</title>
        <authorList>
            <person name="Schleheck D."/>
            <person name="Knepper T.P."/>
            <person name="Fischer K."/>
            <person name="Cook A.M."/>
        </authorList>
    </citation>
    <scope>NUCLEOTIDE SEQUENCE [LARGE SCALE GENOMIC DNA]</scope>
    <source>
        <strain evidence="7">DSM 14576 / KF-1</strain>
    </source>
</reference>
<evidence type="ECO:0000259" key="4">
    <source>
        <dbReference type="PROSITE" id="PS51077"/>
    </source>
</evidence>
<dbReference type="Pfam" id="PF01614">
    <property type="entry name" value="IclR_C"/>
    <property type="match status" value="1"/>
</dbReference>
<dbReference type="InterPro" id="IPR036388">
    <property type="entry name" value="WH-like_DNA-bd_sf"/>
</dbReference>
<dbReference type="Proteomes" id="UP000003039">
    <property type="component" value="Unassembled WGS sequence"/>
</dbReference>
<dbReference type="Gene3D" id="3.30.450.40">
    <property type="match status" value="1"/>
</dbReference>
<dbReference type="SUPFAM" id="SSF55781">
    <property type="entry name" value="GAF domain-like"/>
    <property type="match status" value="1"/>
</dbReference>
<name>B7WQV3_COMTK</name>
<dbReference type="SUPFAM" id="SSF46785">
    <property type="entry name" value="Winged helix' DNA-binding domain"/>
    <property type="match status" value="1"/>
</dbReference>
<dbReference type="FunFam" id="1.10.10.10:FF:000056">
    <property type="entry name" value="IclR family transcriptional regulator"/>
    <property type="match status" value="1"/>
</dbReference>
<evidence type="ECO:0000256" key="3">
    <source>
        <dbReference type="ARBA" id="ARBA00023163"/>
    </source>
</evidence>
<proteinExistence type="predicted"/>
<accession>B7WQV3</accession>
<dbReference type="GO" id="GO:0003700">
    <property type="term" value="F:DNA-binding transcription factor activity"/>
    <property type="evidence" value="ECO:0007669"/>
    <property type="project" value="TreeGrafter"/>
</dbReference>